<evidence type="ECO:0000313" key="10">
    <source>
        <dbReference type="Proteomes" id="UP000238338"/>
    </source>
</evidence>
<evidence type="ECO:0000256" key="3">
    <source>
        <dbReference type="ARBA" id="ARBA00022801"/>
    </source>
</evidence>
<comment type="similarity">
    <text evidence="6">Belongs to the peptidase M48 family.</text>
</comment>
<dbReference type="GO" id="GO:0016020">
    <property type="term" value="C:membrane"/>
    <property type="evidence" value="ECO:0007669"/>
    <property type="project" value="TreeGrafter"/>
</dbReference>
<keyword evidence="1 6" id="KW-0645">Protease</keyword>
<keyword evidence="4 6" id="KW-0862">Zinc</keyword>
<evidence type="ECO:0000259" key="8">
    <source>
        <dbReference type="Pfam" id="PF01435"/>
    </source>
</evidence>
<dbReference type="GO" id="GO:0004222">
    <property type="term" value="F:metalloendopeptidase activity"/>
    <property type="evidence" value="ECO:0007669"/>
    <property type="project" value="InterPro"/>
</dbReference>
<dbReference type="PANTHER" id="PTHR22726">
    <property type="entry name" value="METALLOENDOPEPTIDASE OMA1"/>
    <property type="match status" value="1"/>
</dbReference>
<evidence type="ECO:0000256" key="7">
    <source>
        <dbReference type="SAM" id="SignalP"/>
    </source>
</evidence>
<sequence>MKSSLAILLGALALAGCVTTAPQAPRPVGFPTAPVEAGPRLSPERAVDTFVAVRNRMEPVIERACRAQAPRANCDFQIGVADDANLPPNAFQTLDASGRPVIAFTVALIADARNADEMAFVMGHEAAHHIEGHIPRQQANAQIGAVLGAALGAAMGGGDQSVELGQQIGGTYGSRRYAKDYELEADALGTELTLRAGYDPERGAAFFTRIPDPGDRFLGTHPPNADRIATVRQTLMRLGVAPRG</sequence>
<evidence type="ECO:0000256" key="6">
    <source>
        <dbReference type="RuleBase" id="RU003983"/>
    </source>
</evidence>
<dbReference type="Proteomes" id="UP000238338">
    <property type="component" value="Unassembled WGS sequence"/>
</dbReference>
<evidence type="ECO:0000313" key="9">
    <source>
        <dbReference type="EMBL" id="PQV56446.1"/>
    </source>
</evidence>
<comment type="caution">
    <text evidence="9">The sequence shown here is derived from an EMBL/GenBank/DDBJ whole genome shotgun (WGS) entry which is preliminary data.</text>
</comment>
<dbReference type="RefSeq" id="WP_245885082.1">
    <property type="nucleotide sequence ID" value="NZ_PVEP01000005.1"/>
</dbReference>
<organism evidence="9 10">
    <name type="scientific">Albidovulum denitrificans</name>
    <dbReference type="NCBI Taxonomy" id="404881"/>
    <lineage>
        <taxon>Bacteria</taxon>
        <taxon>Pseudomonadati</taxon>
        <taxon>Pseudomonadota</taxon>
        <taxon>Alphaproteobacteria</taxon>
        <taxon>Rhodobacterales</taxon>
        <taxon>Paracoccaceae</taxon>
        <taxon>Albidovulum</taxon>
    </lineage>
</organism>
<keyword evidence="3 6" id="KW-0378">Hydrolase</keyword>
<keyword evidence="5 6" id="KW-0482">Metalloprotease</keyword>
<reference evidence="9 10" key="1">
    <citation type="submission" date="2018-02" db="EMBL/GenBank/DDBJ databases">
        <title>Genomic Encyclopedia of Archaeal and Bacterial Type Strains, Phase II (KMG-II): from individual species to whole genera.</title>
        <authorList>
            <person name="Goeker M."/>
        </authorList>
    </citation>
    <scope>NUCLEOTIDE SEQUENCE [LARGE SCALE GENOMIC DNA]</scope>
    <source>
        <strain evidence="9 10">DSM 18921</strain>
    </source>
</reference>
<proteinExistence type="inferred from homology"/>
<dbReference type="InterPro" id="IPR051156">
    <property type="entry name" value="Mito/Outer_Membr_Metalloprot"/>
</dbReference>
<protein>
    <submittedName>
        <fullName evidence="9">Peptidase M48-like protein</fullName>
    </submittedName>
</protein>
<feature type="signal peptide" evidence="7">
    <location>
        <begin position="1"/>
        <end position="20"/>
    </location>
</feature>
<dbReference type="AlphaFoldDB" id="A0A2S8S6M6"/>
<evidence type="ECO:0000256" key="5">
    <source>
        <dbReference type="ARBA" id="ARBA00023049"/>
    </source>
</evidence>
<evidence type="ECO:0000256" key="2">
    <source>
        <dbReference type="ARBA" id="ARBA00022723"/>
    </source>
</evidence>
<gene>
    <name evidence="9" type="ORF">LX70_02712</name>
</gene>
<keyword evidence="7" id="KW-0732">Signal</keyword>
<keyword evidence="10" id="KW-1185">Reference proteome</keyword>
<dbReference type="PANTHER" id="PTHR22726:SF1">
    <property type="entry name" value="METALLOENDOPEPTIDASE OMA1, MITOCHONDRIAL"/>
    <property type="match status" value="1"/>
</dbReference>
<dbReference type="GO" id="GO:0051603">
    <property type="term" value="P:proteolysis involved in protein catabolic process"/>
    <property type="evidence" value="ECO:0007669"/>
    <property type="project" value="TreeGrafter"/>
</dbReference>
<feature type="domain" description="Peptidase M48" evidence="8">
    <location>
        <begin position="61"/>
        <end position="233"/>
    </location>
</feature>
<evidence type="ECO:0000256" key="4">
    <source>
        <dbReference type="ARBA" id="ARBA00022833"/>
    </source>
</evidence>
<dbReference type="GO" id="GO:0046872">
    <property type="term" value="F:metal ion binding"/>
    <property type="evidence" value="ECO:0007669"/>
    <property type="project" value="UniProtKB-KW"/>
</dbReference>
<evidence type="ECO:0000256" key="1">
    <source>
        <dbReference type="ARBA" id="ARBA00022670"/>
    </source>
</evidence>
<dbReference type="CDD" id="cd07324">
    <property type="entry name" value="M48C_Oma1-like"/>
    <property type="match status" value="1"/>
</dbReference>
<dbReference type="PROSITE" id="PS51257">
    <property type="entry name" value="PROKAR_LIPOPROTEIN"/>
    <property type="match status" value="1"/>
</dbReference>
<dbReference type="Pfam" id="PF01435">
    <property type="entry name" value="Peptidase_M48"/>
    <property type="match status" value="1"/>
</dbReference>
<feature type="chain" id="PRO_5015584257" evidence="7">
    <location>
        <begin position="21"/>
        <end position="244"/>
    </location>
</feature>
<dbReference type="Gene3D" id="3.30.2010.10">
    <property type="entry name" value="Metalloproteases ('zincins'), catalytic domain"/>
    <property type="match status" value="1"/>
</dbReference>
<name>A0A2S8S6M6_9RHOB</name>
<keyword evidence="2" id="KW-0479">Metal-binding</keyword>
<comment type="cofactor">
    <cofactor evidence="6">
        <name>Zn(2+)</name>
        <dbReference type="ChEBI" id="CHEBI:29105"/>
    </cofactor>
    <text evidence="6">Binds 1 zinc ion per subunit.</text>
</comment>
<dbReference type="InterPro" id="IPR001915">
    <property type="entry name" value="Peptidase_M48"/>
</dbReference>
<accession>A0A2S8S6M6</accession>
<dbReference type="EMBL" id="PVEP01000005">
    <property type="protein sequence ID" value="PQV56446.1"/>
    <property type="molecule type" value="Genomic_DNA"/>
</dbReference>